<protein>
    <submittedName>
        <fullName evidence="4">Membrane protein</fullName>
    </submittedName>
</protein>
<dbReference type="PANTHER" id="PTHR34606">
    <property type="entry name" value="BON DOMAIN-CONTAINING PROTEIN"/>
    <property type="match status" value="1"/>
</dbReference>
<dbReference type="SMART" id="SM00749">
    <property type="entry name" value="BON"/>
    <property type="match status" value="2"/>
</dbReference>
<keyword evidence="1 2" id="KW-0732">Signal</keyword>
<proteinExistence type="predicted"/>
<feature type="signal peptide" evidence="2">
    <location>
        <begin position="1"/>
        <end position="24"/>
    </location>
</feature>
<gene>
    <name evidence="4" type="ORF">JF50_03830</name>
</gene>
<evidence type="ECO:0000259" key="3">
    <source>
        <dbReference type="PROSITE" id="PS50914"/>
    </source>
</evidence>
<dbReference type="OrthoDB" id="9783990at2"/>
<dbReference type="RefSeq" id="WP_039608184.1">
    <property type="nucleotide sequence ID" value="NZ_JWIC01000004.1"/>
</dbReference>
<comment type="caution">
    <text evidence="4">The sequence shown here is derived from an EMBL/GenBank/DDBJ whole genome shotgun (WGS) entry which is preliminary data.</text>
</comment>
<reference evidence="4 5" key="1">
    <citation type="submission" date="2014-12" db="EMBL/GenBank/DDBJ databases">
        <title>Draft Genome Sequence of Pseudoalteromonas luteoviolacea HI1.</title>
        <authorList>
            <person name="Asahina A.Y."/>
            <person name="Hadfield M.G."/>
        </authorList>
    </citation>
    <scope>NUCLEOTIDE SEQUENCE [LARGE SCALE GENOMIC DNA]</scope>
    <source>
        <strain evidence="4 5">HI1</strain>
    </source>
</reference>
<evidence type="ECO:0000313" key="4">
    <source>
        <dbReference type="EMBL" id="KID57888.1"/>
    </source>
</evidence>
<sequence>MLLKPILLLITLSLLQGCAAAVVAGTAGAVSAANDRRTIGSQIDDNSIEIKATIALKKIQRLAKHANINVVSVNGTVLLTGQVANAEMKTEANNAVSSVIGVKKLFNQIRIGSNIGLATKGHDTWLTSKVKTQLLANDDVNGSNIKVVTENSEVFLMGMVAPKEADKAVEIARNIHGVEKVIKAFEYL</sequence>
<dbReference type="NCBIfam" id="NF008247">
    <property type="entry name" value="PRK11023.1"/>
    <property type="match status" value="1"/>
</dbReference>
<evidence type="ECO:0000256" key="1">
    <source>
        <dbReference type="ARBA" id="ARBA00022729"/>
    </source>
</evidence>
<feature type="chain" id="PRO_5002135600" evidence="2">
    <location>
        <begin position="25"/>
        <end position="188"/>
    </location>
</feature>
<dbReference type="Pfam" id="PF04972">
    <property type="entry name" value="BON"/>
    <property type="match status" value="2"/>
</dbReference>
<feature type="domain" description="BON" evidence="3">
    <location>
        <begin position="44"/>
        <end position="113"/>
    </location>
</feature>
<accession>A0A0C1MSR6</accession>
<dbReference type="PROSITE" id="PS51257">
    <property type="entry name" value="PROKAR_LIPOPROTEIN"/>
    <property type="match status" value="1"/>
</dbReference>
<dbReference type="Gene3D" id="3.30.1340.30">
    <property type="match status" value="1"/>
</dbReference>
<name>A0A0C1MSR6_9GAMM</name>
<dbReference type="InterPro" id="IPR007055">
    <property type="entry name" value="BON_dom"/>
</dbReference>
<organism evidence="4 5">
    <name type="scientific">Pseudoalteromonas luteoviolacea</name>
    <dbReference type="NCBI Taxonomy" id="43657"/>
    <lineage>
        <taxon>Bacteria</taxon>
        <taxon>Pseudomonadati</taxon>
        <taxon>Pseudomonadota</taxon>
        <taxon>Gammaproteobacteria</taxon>
        <taxon>Alteromonadales</taxon>
        <taxon>Pseudoalteromonadaceae</taxon>
        <taxon>Pseudoalteromonas</taxon>
    </lineage>
</organism>
<feature type="domain" description="BON" evidence="3">
    <location>
        <begin position="122"/>
        <end position="188"/>
    </location>
</feature>
<dbReference type="PANTHER" id="PTHR34606:SF4">
    <property type="entry name" value="OUTER MEMBRANE LIPOPROTEIN DOLP"/>
    <property type="match status" value="1"/>
</dbReference>
<evidence type="ECO:0000256" key="2">
    <source>
        <dbReference type="SAM" id="SignalP"/>
    </source>
</evidence>
<dbReference type="InterPro" id="IPR014004">
    <property type="entry name" value="Transpt-assoc_nodulatn_dom_bac"/>
</dbReference>
<dbReference type="PROSITE" id="PS50914">
    <property type="entry name" value="BON"/>
    <property type="match status" value="2"/>
</dbReference>
<dbReference type="InterPro" id="IPR051686">
    <property type="entry name" value="Lipoprotein_DolP"/>
</dbReference>
<dbReference type="Proteomes" id="UP000031327">
    <property type="component" value="Unassembled WGS sequence"/>
</dbReference>
<evidence type="ECO:0000313" key="5">
    <source>
        <dbReference type="Proteomes" id="UP000031327"/>
    </source>
</evidence>
<dbReference type="EMBL" id="JWIC01000004">
    <property type="protein sequence ID" value="KID57888.1"/>
    <property type="molecule type" value="Genomic_DNA"/>
</dbReference>
<dbReference type="AlphaFoldDB" id="A0A0C1MSR6"/>